<proteinExistence type="inferred from homology"/>
<dbReference type="GO" id="GO:0003924">
    <property type="term" value="F:GTPase activity"/>
    <property type="evidence" value="ECO:0007669"/>
    <property type="project" value="InterPro"/>
</dbReference>
<dbReference type="Pfam" id="PF00025">
    <property type="entry name" value="Arf"/>
    <property type="match status" value="1"/>
</dbReference>
<keyword evidence="21" id="KW-0479">Metal-binding</keyword>
<keyword evidence="17" id="KW-0206">Cytoskeleton</keyword>
<evidence type="ECO:0000256" key="2">
    <source>
        <dbReference type="ARBA" id="ARBA00004430"/>
    </source>
</evidence>
<evidence type="ECO:0000256" key="18">
    <source>
        <dbReference type="ARBA" id="ARBA00023273"/>
    </source>
</evidence>
<dbReference type="GO" id="GO:0046872">
    <property type="term" value="F:metal ion binding"/>
    <property type="evidence" value="ECO:0007669"/>
    <property type="project" value="UniProtKB-KW"/>
</dbReference>
<dbReference type="FunFam" id="3.90.190.10:FF:000006">
    <property type="entry name" value="Dual specificity protein phosphatase CDC14B"/>
    <property type="match status" value="1"/>
</dbReference>
<dbReference type="SMART" id="SM00178">
    <property type="entry name" value="SAR"/>
    <property type="match status" value="1"/>
</dbReference>
<evidence type="ECO:0000256" key="14">
    <source>
        <dbReference type="ARBA" id="ARBA00022912"/>
    </source>
</evidence>
<evidence type="ECO:0000259" key="22">
    <source>
        <dbReference type="PROSITE" id="PS50054"/>
    </source>
</evidence>
<dbReference type="SMART" id="SM00175">
    <property type="entry name" value="RAB"/>
    <property type="match status" value="1"/>
</dbReference>
<evidence type="ECO:0000256" key="6">
    <source>
        <dbReference type="ARBA" id="ARBA00013064"/>
    </source>
</evidence>
<evidence type="ECO:0000256" key="10">
    <source>
        <dbReference type="ARBA" id="ARBA00022707"/>
    </source>
</evidence>
<feature type="binding site" evidence="20">
    <location>
        <begin position="131"/>
        <end position="134"/>
    </location>
    <ligand>
        <name>GTP</name>
        <dbReference type="ChEBI" id="CHEBI:37565"/>
    </ligand>
</feature>
<evidence type="ECO:0000256" key="19">
    <source>
        <dbReference type="ARBA" id="ARBA00023288"/>
    </source>
</evidence>
<feature type="domain" description="Tyrosine specific protein phosphatases" evidence="23">
    <location>
        <begin position="426"/>
        <end position="488"/>
    </location>
</feature>
<evidence type="ECO:0000256" key="20">
    <source>
        <dbReference type="PIRSR" id="PIRSR606689-1"/>
    </source>
</evidence>
<feature type="binding site" evidence="20">
    <location>
        <position position="73"/>
    </location>
    <ligand>
        <name>GTP</name>
        <dbReference type="ChEBI" id="CHEBI:37565"/>
    </ligand>
</feature>
<evidence type="ECO:0000256" key="5">
    <source>
        <dbReference type="ARBA" id="ARBA00010290"/>
    </source>
</evidence>
<dbReference type="CDD" id="cd17657">
    <property type="entry name" value="CDC14_N"/>
    <property type="match status" value="1"/>
</dbReference>
<comment type="subcellular location">
    <subcellularLocation>
        <location evidence="3">Cell projection</location>
        <location evidence="3">Cilium membrane</location>
        <topology evidence="3">Peripheral membrane protein</topology>
        <orientation evidence="3">Cytoplasmic side</orientation>
    </subcellularLocation>
    <subcellularLocation>
        <location evidence="2">Cytoplasm</location>
        <location evidence="2">Cytoskeleton</location>
        <location evidence="2">Cilium axoneme</location>
    </subcellularLocation>
    <subcellularLocation>
        <location evidence="1">Cytoplasm</location>
        <location evidence="1">Cytoskeleton</location>
        <location evidence="1">Cilium basal body</location>
    </subcellularLocation>
</comment>
<dbReference type="PROSITE" id="PS50056">
    <property type="entry name" value="TYR_PHOSPHATASE_2"/>
    <property type="match status" value="1"/>
</dbReference>
<dbReference type="InterPro" id="IPR029260">
    <property type="entry name" value="DSPn"/>
</dbReference>
<dbReference type="SUPFAM" id="SSF52540">
    <property type="entry name" value="P-loop containing nucleoside triphosphate hydrolases"/>
    <property type="match status" value="1"/>
</dbReference>
<evidence type="ECO:0000256" key="11">
    <source>
        <dbReference type="ARBA" id="ARBA00022741"/>
    </source>
</evidence>
<dbReference type="Gene3D" id="3.90.190.10">
    <property type="entry name" value="Protein tyrosine phosphatase superfamily"/>
    <property type="match status" value="2"/>
</dbReference>
<keyword evidence="19" id="KW-0449">Lipoprotein</keyword>
<dbReference type="InterPro" id="IPR005225">
    <property type="entry name" value="Small_GTP-bd"/>
</dbReference>
<dbReference type="InterPro" id="IPR016130">
    <property type="entry name" value="Tyr_Pase_AS"/>
</dbReference>
<dbReference type="CDD" id="cd04157">
    <property type="entry name" value="Arl6"/>
    <property type="match status" value="1"/>
</dbReference>
<evidence type="ECO:0000256" key="12">
    <source>
        <dbReference type="ARBA" id="ARBA00022794"/>
    </source>
</evidence>
<dbReference type="InterPro" id="IPR050561">
    <property type="entry name" value="PTP"/>
</dbReference>
<keyword evidence="13" id="KW-0378">Hydrolase</keyword>
<feature type="binding site" evidence="21">
    <location>
        <position position="31"/>
    </location>
    <ligand>
        <name>Mg(2+)</name>
        <dbReference type="ChEBI" id="CHEBI:18420"/>
    </ligand>
</feature>
<keyword evidence="18" id="KW-0966">Cell projection</keyword>
<evidence type="ECO:0000256" key="9">
    <source>
        <dbReference type="ARBA" id="ARBA00022490"/>
    </source>
</evidence>
<dbReference type="CDD" id="cd14499">
    <property type="entry name" value="CDC14_C"/>
    <property type="match status" value="1"/>
</dbReference>
<keyword evidence="15 20" id="KW-0342">GTP-binding</keyword>
<keyword evidence="11 20" id="KW-0547">Nucleotide-binding</keyword>
<evidence type="ECO:0000256" key="1">
    <source>
        <dbReference type="ARBA" id="ARBA00004120"/>
    </source>
</evidence>
<dbReference type="SMART" id="SM00195">
    <property type="entry name" value="DSPc"/>
    <property type="match status" value="1"/>
</dbReference>
<dbReference type="Gene3D" id="3.40.50.300">
    <property type="entry name" value="P-loop containing nucleotide triphosphate hydrolases"/>
    <property type="match status" value="1"/>
</dbReference>
<keyword evidence="8" id="KW-1003">Cell membrane</keyword>
<keyword evidence="12" id="KW-0970">Cilium biogenesis/degradation</keyword>
<accession>A0AAN9TP62</accession>
<evidence type="ECO:0000256" key="7">
    <source>
        <dbReference type="ARBA" id="ARBA00019766"/>
    </source>
</evidence>
<dbReference type="Pfam" id="PF14671">
    <property type="entry name" value="DSPn"/>
    <property type="match status" value="1"/>
</dbReference>
<sequence>MGLLDKIIAIFGLKKKEARILVLGLNNSGKSTLLNQLKRDDSKLPNDVVPTVGFNVEKFKNQNVGFTAFDMSGQGRYRELWEHYYKECEGIIFVIDSSDRLRLAVVKDELDLLLQHPDVTSRCIPILFLANKKDLRDGMSSIKIASSLHLERIQDKPWHICTTNALSGEGLHEGIQWLIQQLYRLYFVTNKNGSVPQANGKYYYFTIDNELVYENFYFDFGPLNLSMLYRYCIKLSKILNTFQDRIIVHCTSMNEQKRSNAAFLIASFAMLYLNRTVEEALAPLISRHIPPFLPFRDATTTESIFNVSIKDCLQAIYRAHALGFFRFNDFNLNEYEHYERVEEGDMNWIIPQKFLAFSGPQSYADRENSQEHTPEYYFSYFKSNHVTNIIRLNKKSYDANRFIDSGFQHNDLYFLDGSTPNNLILEKFFKITENAKGAIAVHCKAGLGRTGSVIACYLMKHYRFNVGEAIAWVRICRPGSIIGIQQKWLHAKKPQLWIDGNRYRKQHYGSANYIPTHKYGIYSKEIHNTPYNGGDLFGELLYEPMSVKKTELSAIVQDIGAIKLNDKEDIQQAKKIESPVIRNLRNRPNLTQGDHLFQIKAARKPPRSLSTSLAPVAPKTRMPCSKPKLIPTTRIYDIPVNVSKPAFCSKSTHHREPSREYENTNGTTSCSVFSKSSEIASQLWKKPLDCSVCSNTTIIDELFTISREKFEQKYGYSGRPVIIRGAARNWSAMDVFDYNFFRELNDQTFMSDCQFLTYNDEFQNLNNALNMEKERIETGSKDHPWYFGW</sequence>
<evidence type="ECO:0000313" key="25">
    <source>
        <dbReference type="Proteomes" id="UP001367676"/>
    </source>
</evidence>
<dbReference type="FunFam" id="3.40.50.300:FF:000457">
    <property type="entry name" value="ADP-ribosylation factor-like protein 6"/>
    <property type="match status" value="1"/>
</dbReference>
<comment type="caution">
    <text evidence="24">The sequence shown here is derived from an EMBL/GenBank/DDBJ whole genome shotgun (WGS) entry which is preliminary data.</text>
</comment>
<keyword evidence="14" id="KW-0904">Protein phosphatase</keyword>
<dbReference type="GO" id="GO:0005930">
    <property type="term" value="C:axoneme"/>
    <property type="evidence" value="ECO:0007669"/>
    <property type="project" value="UniProtKB-SubCell"/>
</dbReference>
<evidence type="ECO:0000256" key="21">
    <source>
        <dbReference type="PIRSR" id="PIRSR606689-2"/>
    </source>
</evidence>
<dbReference type="InterPro" id="IPR020422">
    <property type="entry name" value="TYR_PHOSPHATASE_DUAL_dom"/>
</dbReference>
<dbReference type="GO" id="GO:0051649">
    <property type="term" value="P:establishment of localization in cell"/>
    <property type="evidence" value="ECO:0007669"/>
    <property type="project" value="UniProtKB-ARBA"/>
</dbReference>
<dbReference type="InterPro" id="IPR000387">
    <property type="entry name" value="Tyr_Pase_dom"/>
</dbReference>
<dbReference type="SUPFAM" id="SSF51197">
    <property type="entry name" value="Clavaminate synthase-like"/>
    <property type="match status" value="1"/>
</dbReference>
<dbReference type="AlphaFoldDB" id="A0AAN9TP62"/>
<keyword evidence="25" id="KW-1185">Reference proteome</keyword>
<dbReference type="Gene3D" id="2.60.120.650">
    <property type="entry name" value="Cupin"/>
    <property type="match status" value="1"/>
</dbReference>
<dbReference type="GO" id="GO:0004725">
    <property type="term" value="F:protein tyrosine phosphatase activity"/>
    <property type="evidence" value="ECO:0007669"/>
    <property type="project" value="UniProtKB-EC"/>
</dbReference>
<name>A0AAN9TP62_9HEMI</name>
<keyword evidence="9" id="KW-0963">Cytoplasm</keyword>
<dbReference type="GO" id="GO:0005525">
    <property type="term" value="F:GTP binding"/>
    <property type="evidence" value="ECO:0007669"/>
    <property type="project" value="UniProtKB-KW"/>
</dbReference>
<dbReference type="InterPro" id="IPR044506">
    <property type="entry name" value="CDC14_C"/>
</dbReference>
<evidence type="ECO:0000256" key="16">
    <source>
        <dbReference type="ARBA" id="ARBA00023136"/>
    </source>
</evidence>
<dbReference type="Proteomes" id="UP001367676">
    <property type="component" value="Unassembled WGS sequence"/>
</dbReference>
<evidence type="ECO:0000256" key="17">
    <source>
        <dbReference type="ARBA" id="ARBA00023212"/>
    </source>
</evidence>
<reference evidence="24 25" key="1">
    <citation type="submission" date="2024-03" db="EMBL/GenBank/DDBJ databases">
        <title>Adaptation during the transition from Ophiocordyceps entomopathogen to insect associate is accompanied by gene loss and intensified selection.</title>
        <authorList>
            <person name="Ward C.M."/>
            <person name="Onetto C.A."/>
            <person name="Borneman A.R."/>
        </authorList>
    </citation>
    <scope>NUCLEOTIDE SEQUENCE [LARGE SCALE GENOMIC DNA]</scope>
    <source>
        <strain evidence="24">AWRI1</strain>
        <tissue evidence="24">Single Adult Female</tissue>
    </source>
</reference>
<keyword evidence="10" id="KW-0519">Myristate</keyword>
<dbReference type="SUPFAM" id="SSF52799">
    <property type="entry name" value="(Phosphotyrosine protein) phosphatases II"/>
    <property type="match status" value="2"/>
</dbReference>
<protein>
    <recommendedName>
        <fullName evidence="7">ADP-ribosylation factor-like protein 6</fullName>
        <ecNumber evidence="6">3.1.3.48</ecNumber>
    </recommendedName>
</protein>
<evidence type="ECO:0000256" key="4">
    <source>
        <dbReference type="ARBA" id="ARBA00007315"/>
    </source>
</evidence>
<dbReference type="EC" id="3.1.3.48" evidence="6"/>
<feature type="domain" description="Tyrosine-protein phosphatase" evidence="22">
    <location>
        <begin position="345"/>
        <end position="501"/>
    </location>
</feature>
<dbReference type="GO" id="GO:0060170">
    <property type="term" value="C:ciliary membrane"/>
    <property type="evidence" value="ECO:0007669"/>
    <property type="project" value="UniProtKB-SubCell"/>
</dbReference>
<dbReference type="InterPro" id="IPR006689">
    <property type="entry name" value="Small_GTPase_ARF/SAR"/>
</dbReference>
<dbReference type="PROSITE" id="PS00383">
    <property type="entry name" value="TYR_PHOSPHATASE_1"/>
    <property type="match status" value="1"/>
</dbReference>
<comment type="similarity">
    <text evidence="4">Belongs to the protein-tyrosine phosphatase family. Non-receptor class CDC14 subfamily.</text>
</comment>
<dbReference type="PROSITE" id="PS51417">
    <property type="entry name" value="ARF"/>
    <property type="match status" value="1"/>
</dbReference>
<feature type="binding site" evidence="20">
    <location>
        <begin position="24"/>
        <end position="31"/>
    </location>
    <ligand>
        <name>GTP</name>
        <dbReference type="ChEBI" id="CHEBI:37565"/>
    </ligand>
</feature>
<feature type="binding site" evidence="21">
    <location>
        <position position="51"/>
    </location>
    <ligand>
        <name>Mg(2+)</name>
        <dbReference type="ChEBI" id="CHEBI:18420"/>
    </ligand>
</feature>
<comment type="similarity">
    <text evidence="5">Belongs to the small GTPase superfamily. Arf family.</text>
</comment>
<dbReference type="SMART" id="SM00177">
    <property type="entry name" value="ARF"/>
    <property type="match status" value="1"/>
</dbReference>
<evidence type="ECO:0000256" key="13">
    <source>
        <dbReference type="ARBA" id="ARBA00022801"/>
    </source>
</evidence>
<dbReference type="InterPro" id="IPR029021">
    <property type="entry name" value="Prot-tyrosine_phosphatase-like"/>
</dbReference>
<evidence type="ECO:0000259" key="23">
    <source>
        <dbReference type="PROSITE" id="PS50056"/>
    </source>
</evidence>
<dbReference type="InterPro" id="IPR027417">
    <property type="entry name" value="P-loop_NTPase"/>
</dbReference>
<evidence type="ECO:0000256" key="15">
    <source>
        <dbReference type="ARBA" id="ARBA00023134"/>
    </source>
</evidence>
<evidence type="ECO:0000313" key="24">
    <source>
        <dbReference type="EMBL" id="KAK7601302.1"/>
    </source>
</evidence>
<gene>
    <name evidence="24" type="ORF">V9T40_008743</name>
</gene>
<keyword evidence="21" id="KW-0460">Magnesium</keyword>
<dbReference type="GO" id="GO:0030030">
    <property type="term" value="P:cell projection organization"/>
    <property type="evidence" value="ECO:0007669"/>
    <property type="project" value="UniProtKB-KW"/>
</dbReference>
<dbReference type="InterPro" id="IPR041839">
    <property type="entry name" value="Arl6"/>
</dbReference>
<evidence type="ECO:0000256" key="8">
    <source>
        <dbReference type="ARBA" id="ARBA00022475"/>
    </source>
</evidence>
<dbReference type="PANTHER" id="PTHR23339">
    <property type="entry name" value="TYROSINE SPECIFIC PROTEIN PHOSPHATASE AND DUAL SPECIFICITY PROTEIN PHOSPHATASE"/>
    <property type="match status" value="1"/>
</dbReference>
<dbReference type="PROSITE" id="PS50054">
    <property type="entry name" value="TYR_PHOSPHATASE_DUAL"/>
    <property type="match status" value="1"/>
</dbReference>
<dbReference type="GO" id="GO:0016192">
    <property type="term" value="P:vesicle-mediated transport"/>
    <property type="evidence" value="ECO:0007669"/>
    <property type="project" value="UniProtKB-ARBA"/>
</dbReference>
<evidence type="ECO:0000256" key="3">
    <source>
        <dbReference type="ARBA" id="ARBA00004522"/>
    </source>
</evidence>
<dbReference type="NCBIfam" id="TIGR00231">
    <property type="entry name" value="small_GTP"/>
    <property type="match status" value="1"/>
</dbReference>
<dbReference type="EMBL" id="JBBCAQ010000010">
    <property type="protein sequence ID" value="KAK7601302.1"/>
    <property type="molecule type" value="Genomic_DNA"/>
</dbReference>
<dbReference type="PROSITE" id="PS51419">
    <property type="entry name" value="RAB"/>
    <property type="match status" value="1"/>
</dbReference>
<dbReference type="PRINTS" id="PR00328">
    <property type="entry name" value="SAR1GTPBP"/>
</dbReference>
<keyword evidence="16" id="KW-0472">Membrane</keyword>
<organism evidence="24 25">
    <name type="scientific">Parthenolecanium corni</name>
    <dbReference type="NCBI Taxonomy" id="536013"/>
    <lineage>
        <taxon>Eukaryota</taxon>
        <taxon>Metazoa</taxon>
        <taxon>Ecdysozoa</taxon>
        <taxon>Arthropoda</taxon>
        <taxon>Hexapoda</taxon>
        <taxon>Insecta</taxon>
        <taxon>Pterygota</taxon>
        <taxon>Neoptera</taxon>
        <taxon>Paraneoptera</taxon>
        <taxon>Hemiptera</taxon>
        <taxon>Sternorrhyncha</taxon>
        <taxon>Coccoidea</taxon>
        <taxon>Coccidae</taxon>
        <taxon>Parthenolecanium</taxon>
    </lineage>
</organism>
<dbReference type="Pfam" id="PF22785">
    <property type="entry name" value="Tc-R-P"/>
    <property type="match status" value="1"/>
</dbReference>